<dbReference type="AlphaFoldDB" id="A0A453JWF8"/>
<name>A0A453JWF8_AEGTS</name>
<reference evidence="1" key="4">
    <citation type="submission" date="2019-03" db="UniProtKB">
        <authorList>
            <consortium name="EnsemblPlants"/>
        </authorList>
    </citation>
    <scope>IDENTIFICATION</scope>
</reference>
<organism evidence="1 2">
    <name type="scientific">Aegilops tauschii subsp. strangulata</name>
    <name type="common">Goatgrass</name>
    <dbReference type="NCBI Taxonomy" id="200361"/>
    <lineage>
        <taxon>Eukaryota</taxon>
        <taxon>Viridiplantae</taxon>
        <taxon>Streptophyta</taxon>
        <taxon>Embryophyta</taxon>
        <taxon>Tracheophyta</taxon>
        <taxon>Spermatophyta</taxon>
        <taxon>Magnoliopsida</taxon>
        <taxon>Liliopsida</taxon>
        <taxon>Poales</taxon>
        <taxon>Poaceae</taxon>
        <taxon>BOP clade</taxon>
        <taxon>Pooideae</taxon>
        <taxon>Triticodae</taxon>
        <taxon>Triticeae</taxon>
        <taxon>Triticinae</taxon>
        <taxon>Aegilops</taxon>
    </lineage>
</organism>
<evidence type="ECO:0000313" key="2">
    <source>
        <dbReference type="Proteomes" id="UP000015105"/>
    </source>
</evidence>
<reference evidence="2" key="2">
    <citation type="journal article" date="2017" name="Nat. Plants">
        <title>The Aegilops tauschii genome reveals multiple impacts of transposons.</title>
        <authorList>
            <person name="Zhao G."/>
            <person name="Zou C."/>
            <person name="Li K."/>
            <person name="Wang K."/>
            <person name="Li T."/>
            <person name="Gao L."/>
            <person name="Zhang X."/>
            <person name="Wang H."/>
            <person name="Yang Z."/>
            <person name="Liu X."/>
            <person name="Jiang W."/>
            <person name="Mao L."/>
            <person name="Kong X."/>
            <person name="Jiao Y."/>
            <person name="Jia J."/>
        </authorList>
    </citation>
    <scope>NUCLEOTIDE SEQUENCE [LARGE SCALE GENOMIC DNA]</scope>
    <source>
        <strain evidence="2">cv. AL8/78</strain>
    </source>
</reference>
<sequence length="65" mass="7615">HCRCTDDIPISSATEEDRQLRANIAASFQRIAVLHLEDRCQRAVEWALKMRPSIKNFGCFRWCCF</sequence>
<dbReference type="Gene3D" id="3.30.420.40">
    <property type="match status" value="1"/>
</dbReference>
<reference evidence="2" key="1">
    <citation type="journal article" date="2014" name="Science">
        <title>Ancient hybridizations among the ancestral genomes of bread wheat.</title>
        <authorList>
            <consortium name="International Wheat Genome Sequencing Consortium,"/>
            <person name="Marcussen T."/>
            <person name="Sandve S.R."/>
            <person name="Heier L."/>
            <person name="Spannagl M."/>
            <person name="Pfeifer M."/>
            <person name="Jakobsen K.S."/>
            <person name="Wulff B.B."/>
            <person name="Steuernagel B."/>
            <person name="Mayer K.F."/>
            <person name="Olsen O.A."/>
        </authorList>
    </citation>
    <scope>NUCLEOTIDE SEQUENCE [LARGE SCALE GENOMIC DNA]</scope>
    <source>
        <strain evidence="2">cv. AL8/78</strain>
    </source>
</reference>
<protein>
    <submittedName>
        <fullName evidence="1">Uncharacterized protein</fullName>
    </submittedName>
</protein>
<evidence type="ECO:0000313" key="1">
    <source>
        <dbReference type="EnsemblPlants" id="AET5Gv20217100.23"/>
    </source>
</evidence>
<dbReference type="Gramene" id="AET5Gv20217100.23">
    <property type="protein sequence ID" value="AET5Gv20217100.23"/>
    <property type="gene ID" value="AET5Gv20217100"/>
</dbReference>
<accession>A0A453JWF8</accession>
<proteinExistence type="predicted"/>
<dbReference type="EnsemblPlants" id="AET5Gv20217100.23">
    <property type="protein sequence ID" value="AET5Gv20217100.23"/>
    <property type="gene ID" value="AET5Gv20217100"/>
</dbReference>
<reference evidence="1" key="5">
    <citation type="journal article" date="2021" name="G3 (Bethesda)">
        <title>Aegilops tauschii genome assembly Aet v5.0 features greater sequence contiguity and improved annotation.</title>
        <authorList>
            <person name="Wang L."/>
            <person name="Zhu T."/>
            <person name="Rodriguez J.C."/>
            <person name="Deal K.R."/>
            <person name="Dubcovsky J."/>
            <person name="McGuire P.E."/>
            <person name="Lux T."/>
            <person name="Spannagl M."/>
            <person name="Mayer K.F.X."/>
            <person name="Baldrich P."/>
            <person name="Meyers B.C."/>
            <person name="Huo N."/>
            <person name="Gu Y.Q."/>
            <person name="Zhou H."/>
            <person name="Devos K.M."/>
            <person name="Bennetzen J.L."/>
            <person name="Unver T."/>
            <person name="Budak H."/>
            <person name="Gulick P.J."/>
            <person name="Galiba G."/>
            <person name="Kalapos B."/>
            <person name="Nelson D.R."/>
            <person name="Li P."/>
            <person name="You F.M."/>
            <person name="Luo M.C."/>
            <person name="Dvorak J."/>
        </authorList>
    </citation>
    <scope>NUCLEOTIDE SEQUENCE [LARGE SCALE GENOMIC DNA]</scope>
    <source>
        <strain evidence="1">cv. AL8/78</strain>
    </source>
</reference>
<keyword evidence="2" id="KW-1185">Reference proteome</keyword>
<reference evidence="1" key="3">
    <citation type="journal article" date="2017" name="Nature">
        <title>Genome sequence of the progenitor of the wheat D genome Aegilops tauschii.</title>
        <authorList>
            <person name="Luo M.C."/>
            <person name="Gu Y.Q."/>
            <person name="Puiu D."/>
            <person name="Wang H."/>
            <person name="Twardziok S.O."/>
            <person name="Deal K.R."/>
            <person name="Huo N."/>
            <person name="Zhu T."/>
            <person name="Wang L."/>
            <person name="Wang Y."/>
            <person name="McGuire P.E."/>
            <person name="Liu S."/>
            <person name="Long H."/>
            <person name="Ramasamy R.K."/>
            <person name="Rodriguez J.C."/>
            <person name="Van S.L."/>
            <person name="Yuan L."/>
            <person name="Wang Z."/>
            <person name="Xia Z."/>
            <person name="Xiao L."/>
            <person name="Anderson O.D."/>
            <person name="Ouyang S."/>
            <person name="Liang Y."/>
            <person name="Zimin A.V."/>
            <person name="Pertea G."/>
            <person name="Qi P."/>
            <person name="Bennetzen J.L."/>
            <person name="Dai X."/>
            <person name="Dawson M.W."/>
            <person name="Muller H.G."/>
            <person name="Kugler K."/>
            <person name="Rivarola-Duarte L."/>
            <person name="Spannagl M."/>
            <person name="Mayer K.F.X."/>
            <person name="Lu F.H."/>
            <person name="Bevan M.W."/>
            <person name="Leroy P."/>
            <person name="Li P."/>
            <person name="You F.M."/>
            <person name="Sun Q."/>
            <person name="Liu Z."/>
            <person name="Lyons E."/>
            <person name="Wicker T."/>
            <person name="Salzberg S.L."/>
            <person name="Devos K.M."/>
            <person name="Dvorak J."/>
        </authorList>
    </citation>
    <scope>NUCLEOTIDE SEQUENCE [LARGE SCALE GENOMIC DNA]</scope>
    <source>
        <strain evidence="1">cv. AL8/78</strain>
    </source>
</reference>
<dbReference type="Proteomes" id="UP000015105">
    <property type="component" value="Chromosome 5D"/>
</dbReference>